<dbReference type="Pfam" id="PF00229">
    <property type="entry name" value="TNF"/>
    <property type="match status" value="1"/>
</dbReference>
<keyword evidence="3" id="KW-0732">Signal</keyword>
<dbReference type="InterPro" id="IPR006052">
    <property type="entry name" value="TNF_dom"/>
</dbReference>
<dbReference type="SUPFAM" id="SSF49842">
    <property type="entry name" value="TNF-like"/>
    <property type="match status" value="1"/>
</dbReference>
<comment type="similarity">
    <text evidence="1">Belongs to the tumor necrosis factor family.</text>
</comment>
<feature type="chain" id="PRO_5040893708" description="THD domain-containing protein" evidence="3">
    <location>
        <begin position="27"/>
        <end position="375"/>
    </location>
</feature>
<dbReference type="OrthoDB" id="5980568at2759"/>
<sequence>MEFSRHSKILLTLIATTVFVVRCGKGKLHDNANYAALGLTKNKARELAANPSALIHEVLHLVRRRRSIDVRHDDRMNRTNRDKIANLANKRSLEEKPDGEEREHTIDKRQVPDGLGLLNDYMSADTGPSRLPQAMAGLTNDDREHKRTLKDLYGNDVITLTKKSQETKPLEFNAMSLEDLVKKMAPLLKGKDGRDGKDGKDGRDGRDGLRGDPGYPGPQGAPGSKGCSEDQDMRGDASVSPSRHREEKPSGHSASDGVAFRFSDGLQYSRWCSSCPTSHLAGGMKSTNISLEIPRDGRYFVYCQLHFLQTDEDRTGFEIIVNGSIYLSKVVKGEEATYSGAVFVMKKSSVISVRLMGHGTIEGDHTVNFLGAYEL</sequence>
<organism evidence="5 6">
    <name type="scientific">Desmophyllum pertusum</name>
    <dbReference type="NCBI Taxonomy" id="174260"/>
    <lineage>
        <taxon>Eukaryota</taxon>
        <taxon>Metazoa</taxon>
        <taxon>Cnidaria</taxon>
        <taxon>Anthozoa</taxon>
        <taxon>Hexacorallia</taxon>
        <taxon>Scleractinia</taxon>
        <taxon>Caryophylliina</taxon>
        <taxon>Caryophylliidae</taxon>
        <taxon>Desmophyllum</taxon>
    </lineage>
</organism>
<evidence type="ECO:0000259" key="4">
    <source>
        <dbReference type="Pfam" id="PF00229"/>
    </source>
</evidence>
<keyword evidence="6" id="KW-1185">Reference proteome</keyword>
<dbReference type="GO" id="GO:0016020">
    <property type="term" value="C:membrane"/>
    <property type="evidence" value="ECO:0007669"/>
    <property type="project" value="InterPro"/>
</dbReference>
<dbReference type="EMBL" id="MU827329">
    <property type="protein sequence ID" value="KAJ7355014.1"/>
    <property type="molecule type" value="Genomic_DNA"/>
</dbReference>
<gene>
    <name evidence="5" type="ORF">OS493_028681</name>
</gene>
<dbReference type="InterPro" id="IPR008160">
    <property type="entry name" value="Collagen"/>
</dbReference>
<evidence type="ECO:0000256" key="1">
    <source>
        <dbReference type="ARBA" id="ARBA00008670"/>
    </source>
</evidence>
<accession>A0A9W9YKA6</accession>
<dbReference type="AlphaFoldDB" id="A0A9W9YKA6"/>
<evidence type="ECO:0000256" key="3">
    <source>
        <dbReference type="SAM" id="SignalP"/>
    </source>
</evidence>
<dbReference type="Gene3D" id="2.60.120.40">
    <property type="match status" value="1"/>
</dbReference>
<comment type="caution">
    <text evidence="5">The sequence shown here is derived from an EMBL/GenBank/DDBJ whole genome shotgun (WGS) entry which is preliminary data.</text>
</comment>
<reference evidence="5" key="1">
    <citation type="submission" date="2023-01" db="EMBL/GenBank/DDBJ databases">
        <title>Genome assembly of the deep-sea coral Lophelia pertusa.</title>
        <authorList>
            <person name="Herrera S."/>
            <person name="Cordes E."/>
        </authorList>
    </citation>
    <scope>NUCLEOTIDE SEQUENCE</scope>
    <source>
        <strain evidence="5">USNM1676648</strain>
        <tissue evidence="5">Polyp</tissue>
    </source>
</reference>
<evidence type="ECO:0000313" key="5">
    <source>
        <dbReference type="EMBL" id="KAJ7355014.1"/>
    </source>
</evidence>
<feature type="compositionally biased region" description="Basic and acidic residues" evidence="2">
    <location>
        <begin position="189"/>
        <end position="210"/>
    </location>
</feature>
<dbReference type="GO" id="GO:0005164">
    <property type="term" value="F:tumor necrosis factor receptor binding"/>
    <property type="evidence" value="ECO:0007669"/>
    <property type="project" value="InterPro"/>
</dbReference>
<feature type="signal peptide" evidence="3">
    <location>
        <begin position="1"/>
        <end position="26"/>
    </location>
</feature>
<dbReference type="GO" id="GO:0006955">
    <property type="term" value="P:immune response"/>
    <property type="evidence" value="ECO:0007669"/>
    <property type="project" value="InterPro"/>
</dbReference>
<evidence type="ECO:0000313" key="6">
    <source>
        <dbReference type="Proteomes" id="UP001163046"/>
    </source>
</evidence>
<name>A0A9W9YKA6_9CNID</name>
<dbReference type="Proteomes" id="UP001163046">
    <property type="component" value="Unassembled WGS sequence"/>
</dbReference>
<dbReference type="Pfam" id="PF01391">
    <property type="entry name" value="Collagen"/>
    <property type="match status" value="1"/>
</dbReference>
<proteinExistence type="inferred from homology"/>
<feature type="domain" description="THD" evidence="4">
    <location>
        <begin position="270"/>
        <end position="314"/>
    </location>
</feature>
<evidence type="ECO:0000256" key="2">
    <source>
        <dbReference type="SAM" id="MobiDB-lite"/>
    </source>
</evidence>
<dbReference type="InterPro" id="IPR008983">
    <property type="entry name" value="Tumour_necrosis_fac-like_dom"/>
</dbReference>
<protein>
    <recommendedName>
        <fullName evidence="4">THD domain-containing protein</fullName>
    </recommendedName>
</protein>
<feature type="region of interest" description="Disordered" evidence="2">
    <location>
        <begin position="113"/>
        <end position="143"/>
    </location>
</feature>
<feature type="region of interest" description="Disordered" evidence="2">
    <location>
        <begin position="186"/>
        <end position="256"/>
    </location>
</feature>